<reference evidence="14 15" key="1">
    <citation type="submission" date="2017-11" db="EMBL/GenBank/DDBJ databases">
        <title>Genomic Encyclopedia of Archaeal and Bacterial Type Strains, Phase II (KMG-II): From Individual Species to Whole Genera.</title>
        <authorList>
            <person name="Goeker M."/>
        </authorList>
    </citation>
    <scope>NUCLEOTIDE SEQUENCE [LARGE SCALE GENOMIC DNA]</scope>
    <source>
        <strain evidence="14 15">DSM 27763</strain>
    </source>
</reference>
<feature type="signal peptide" evidence="12">
    <location>
        <begin position="1"/>
        <end position="20"/>
    </location>
</feature>
<dbReference type="SUPFAM" id="SSF53850">
    <property type="entry name" value="Periplasmic binding protein-like II"/>
    <property type="match status" value="1"/>
</dbReference>
<proteinExistence type="inferred from homology"/>
<evidence type="ECO:0000256" key="1">
    <source>
        <dbReference type="ARBA" id="ARBA00003469"/>
    </source>
</evidence>
<comment type="caution">
    <text evidence="14">The sequence shown here is derived from an EMBL/GenBank/DDBJ whole genome shotgun (WGS) entry which is preliminary data.</text>
</comment>
<feature type="domain" description="SsuA/THI5-like" evidence="13">
    <location>
        <begin position="48"/>
        <end position="255"/>
    </location>
</feature>
<comment type="catalytic activity">
    <reaction evidence="11">
        <text>N(6)-(pyridoxal phosphate)-L-lysyl-[4-amino-5-hydroxymethyl-2-methylpyrimidine phosphate synthase] + L-histidyl-[4-amino-5-hydroxymethyl-2-methylpyrimidine phosphate synthase] + 2 Fe(3+) + 4 H2O = L-lysyl-[4-amino-5-hydroxymethyl-2-methylpyrimidine phosphate synthase] + (2S)-2-amino-5-hydroxy-4-oxopentanoyl-[4-amino-5-hydroxymethyl-2-methylpyrimidine phosphate synthase] + 4-amino-2-methyl-5-(phosphooxymethyl)pyrimidine + 3-oxopropanoate + 2 Fe(2+) + 2 H(+)</text>
        <dbReference type="Rhea" id="RHEA:65756"/>
        <dbReference type="Rhea" id="RHEA-COMP:16892"/>
        <dbReference type="Rhea" id="RHEA-COMP:16893"/>
        <dbReference type="Rhea" id="RHEA-COMP:16894"/>
        <dbReference type="Rhea" id="RHEA-COMP:16895"/>
        <dbReference type="ChEBI" id="CHEBI:15377"/>
        <dbReference type="ChEBI" id="CHEBI:15378"/>
        <dbReference type="ChEBI" id="CHEBI:29033"/>
        <dbReference type="ChEBI" id="CHEBI:29034"/>
        <dbReference type="ChEBI" id="CHEBI:29969"/>
        <dbReference type="ChEBI" id="CHEBI:29979"/>
        <dbReference type="ChEBI" id="CHEBI:33190"/>
        <dbReference type="ChEBI" id="CHEBI:58354"/>
        <dbReference type="ChEBI" id="CHEBI:143915"/>
        <dbReference type="ChEBI" id="CHEBI:157692"/>
    </reaction>
    <physiologicalReaction direction="left-to-right" evidence="11">
        <dbReference type="Rhea" id="RHEA:65757"/>
    </physiologicalReaction>
</comment>
<dbReference type="AlphaFoldDB" id="A0A0B2BFE9"/>
<keyword evidence="5" id="KW-0808">Transferase</keyword>
<dbReference type="PANTHER" id="PTHR31528">
    <property type="entry name" value="4-AMINO-5-HYDROXYMETHYL-2-METHYLPYRIMIDINE PHOSPHATE SYNTHASE THI11-RELATED"/>
    <property type="match status" value="1"/>
</dbReference>
<dbReference type="Proteomes" id="UP000230842">
    <property type="component" value="Unassembled WGS sequence"/>
</dbReference>
<dbReference type="GO" id="GO:0046872">
    <property type="term" value="F:metal ion binding"/>
    <property type="evidence" value="ECO:0007669"/>
    <property type="project" value="UniProtKB-KW"/>
</dbReference>
<dbReference type="Gene3D" id="3.40.190.10">
    <property type="entry name" value="Periplasmic binding protein-like II"/>
    <property type="match status" value="2"/>
</dbReference>
<dbReference type="PANTHER" id="PTHR31528:SF1">
    <property type="entry name" value="4-AMINO-5-HYDROXYMETHYL-2-METHYLPYRIMIDINE PHOSPHATE SYNTHASE THI11-RELATED"/>
    <property type="match status" value="1"/>
</dbReference>
<evidence type="ECO:0000313" key="14">
    <source>
        <dbReference type="EMBL" id="PJJ57192.1"/>
    </source>
</evidence>
<keyword evidence="6" id="KW-0479">Metal-binding</keyword>
<sequence>MSKKLVTAAMVTVTALVATACGGGGSDASESGKVTVALPFASCLSWYPLYVAKDKGYFDDEGIDATFEATDGSGGAVQATLSGKADLALAAPNAYLSATGTGADLEAYYGFYQASTFSLVTPSDSGINDLSDLEGSTIGISTPGGGDVIYMEWLMAQAGLHKDEDFSELAVGDGSSAATALSKGSVDAYSASFFDEEVIKAGGIDLTVLHGEDEPQVVDNFLVATQEWTSANSDTVDGLGRAIARGTAWGLDNPDGVIDLCGTYAPEETEDPDFAKVVYDRVSDLLTLPASANGQYGAIDLDTFGTVAGQLADLGLVDSADGAADVNNDHVEAWNSDPAS</sequence>
<evidence type="ECO:0000256" key="7">
    <source>
        <dbReference type="ARBA" id="ARBA00022898"/>
    </source>
</evidence>
<dbReference type="EMBL" id="PGEZ01000001">
    <property type="protein sequence ID" value="PJJ57192.1"/>
    <property type="molecule type" value="Genomic_DNA"/>
</dbReference>
<comment type="pathway">
    <text evidence="2">Cofactor biosynthesis; thiamine diphosphate biosynthesis.</text>
</comment>
<evidence type="ECO:0000313" key="15">
    <source>
        <dbReference type="Proteomes" id="UP000230842"/>
    </source>
</evidence>
<evidence type="ECO:0000256" key="10">
    <source>
        <dbReference type="ARBA" id="ARBA00033171"/>
    </source>
</evidence>
<gene>
    <name evidence="14" type="ORF">CLV56_1416</name>
</gene>
<dbReference type="PROSITE" id="PS51257">
    <property type="entry name" value="PROKAR_LIPOPROTEIN"/>
    <property type="match status" value="1"/>
</dbReference>
<comment type="similarity">
    <text evidence="3">Belongs to the NMT1/THI5 family.</text>
</comment>
<keyword evidence="7" id="KW-0663">Pyridoxal phosphate</keyword>
<dbReference type="OrthoDB" id="174578at2"/>
<evidence type="ECO:0000259" key="13">
    <source>
        <dbReference type="Pfam" id="PF09084"/>
    </source>
</evidence>
<dbReference type="RefSeq" id="WP_039350311.1">
    <property type="nucleotide sequence ID" value="NZ_PGEZ01000001.1"/>
</dbReference>
<dbReference type="GO" id="GO:0016740">
    <property type="term" value="F:transferase activity"/>
    <property type="evidence" value="ECO:0007669"/>
    <property type="project" value="UniProtKB-KW"/>
</dbReference>
<keyword evidence="8" id="KW-0784">Thiamine biosynthesis</keyword>
<dbReference type="InterPro" id="IPR015168">
    <property type="entry name" value="SsuA/THI5"/>
</dbReference>
<name>A0A0B2BFE9_9ACTN</name>
<organism evidence="14 15">
    <name type="scientific">Mumia flava</name>
    <dbReference type="NCBI Taxonomy" id="1348852"/>
    <lineage>
        <taxon>Bacteria</taxon>
        <taxon>Bacillati</taxon>
        <taxon>Actinomycetota</taxon>
        <taxon>Actinomycetes</taxon>
        <taxon>Propionibacteriales</taxon>
        <taxon>Nocardioidaceae</taxon>
        <taxon>Mumia</taxon>
    </lineage>
</organism>
<dbReference type="GO" id="GO:0009228">
    <property type="term" value="P:thiamine biosynthetic process"/>
    <property type="evidence" value="ECO:0007669"/>
    <property type="project" value="UniProtKB-KW"/>
</dbReference>
<evidence type="ECO:0000256" key="12">
    <source>
        <dbReference type="SAM" id="SignalP"/>
    </source>
</evidence>
<comment type="subunit">
    <text evidence="4">Homodimer.</text>
</comment>
<keyword evidence="9" id="KW-0408">Iron</keyword>
<accession>A0A0B2BFE9</accession>
<keyword evidence="15" id="KW-1185">Reference proteome</keyword>
<evidence type="ECO:0000256" key="3">
    <source>
        <dbReference type="ARBA" id="ARBA00009406"/>
    </source>
</evidence>
<evidence type="ECO:0000256" key="11">
    <source>
        <dbReference type="ARBA" id="ARBA00048179"/>
    </source>
</evidence>
<evidence type="ECO:0000256" key="5">
    <source>
        <dbReference type="ARBA" id="ARBA00022679"/>
    </source>
</evidence>
<evidence type="ECO:0000256" key="2">
    <source>
        <dbReference type="ARBA" id="ARBA00004948"/>
    </source>
</evidence>
<protein>
    <recommendedName>
        <fullName evidence="10">Thiamine pyrimidine synthase</fullName>
    </recommendedName>
</protein>
<comment type="function">
    <text evidence="1">Responsible for the formation of the pyrimidine heterocycle in the thiamine biosynthesis pathway. Catalyzes the formation of hydroxymethylpyrimidine phosphate (HMP-P) from histidine and pyridoxal phosphate (PLP). The protein uses PLP and the active site histidine to form HMP-P, generating an inactive enzyme. The enzyme can only undergo a single turnover, which suggests it is a suicide enzyme.</text>
</comment>
<dbReference type="Pfam" id="PF09084">
    <property type="entry name" value="NMT1"/>
    <property type="match status" value="1"/>
</dbReference>
<keyword evidence="12" id="KW-0732">Signal</keyword>
<evidence type="ECO:0000256" key="6">
    <source>
        <dbReference type="ARBA" id="ARBA00022723"/>
    </source>
</evidence>
<evidence type="ECO:0000256" key="9">
    <source>
        <dbReference type="ARBA" id="ARBA00023004"/>
    </source>
</evidence>
<evidence type="ECO:0000256" key="8">
    <source>
        <dbReference type="ARBA" id="ARBA00022977"/>
    </source>
</evidence>
<feature type="chain" id="PRO_5039527926" description="Thiamine pyrimidine synthase" evidence="12">
    <location>
        <begin position="21"/>
        <end position="340"/>
    </location>
</feature>
<evidence type="ECO:0000256" key="4">
    <source>
        <dbReference type="ARBA" id="ARBA00011738"/>
    </source>
</evidence>
<dbReference type="InterPro" id="IPR027939">
    <property type="entry name" value="NMT1/THI5"/>
</dbReference>